<sequence length="77" mass="8728">MDKQLHLLESFQAQGSDGARYKVMGYEHLVRDPSLNEAVAHWEPTGETEYRLDDGRLVLPARDGSLRIDKSGVTLMR</sequence>
<evidence type="ECO:0000313" key="1">
    <source>
        <dbReference type="EMBL" id="URI07143.1"/>
    </source>
</evidence>
<dbReference type="EMBL" id="CP097635">
    <property type="protein sequence ID" value="URI07143.1"/>
    <property type="molecule type" value="Genomic_DNA"/>
</dbReference>
<protein>
    <submittedName>
        <fullName evidence="1">Uncharacterized protein</fullName>
    </submittedName>
</protein>
<keyword evidence="2" id="KW-1185">Reference proteome</keyword>
<dbReference type="RefSeq" id="WP_250195408.1">
    <property type="nucleotide sequence ID" value="NZ_CP097635.1"/>
</dbReference>
<reference evidence="1" key="1">
    <citation type="submission" date="2022-05" db="EMBL/GenBank/DDBJ databases">
        <title>An RpoN-dependent PEP-CTERM gene is involved in floc formation of an Aquincola tertiaricarbonis strain.</title>
        <authorList>
            <person name="Qiu D."/>
            <person name="Xia M."/>
        </authorList>
    </citation>
    <scope>NUCLEOTIDE SEQUENCE</scope>
    <source>
        <strain evidence="1">RN12</strain>
    </source>
</reference>
<gene>
    <name evidence="1" type="ORF">MW290_00520</name>
</gene>
<dbReference type="Proteomes" id="UP001056201">
    <property type="component" value="Chromosome 1"/>
</dbReference>
<name>A0ABY4S5Z6_AQUTE</name>
<proteinExistence type="predicted"/>
<accession>A0ABY4S5Z6</accession>
<organism evidence="1 2">
    <name type="scientific">Aquincola tertiaricarbonis</name>
    <dbReference type="NCBI Taxonomy" id="391953"/>
    <lineage>
        <taxon>Bacteria</taxon>
        <taxon>Pseudomonadati</taxon>
        <taxon>Pseudomonadota</taxon>
        <taxon>Betaproteobacteria</taxon>
        <taxon>Burkholderiales</taxon>
        <taxon>Sphaerotilaceae</taxon>
        <taxon>Aquincola</taxon>
    </lineage>
</organism>
<evidence type="ECO:0000313" key="2">
    <source>
        <dbReference type="Proteomes" id="UP001056201"/>
    </source>
</evidence>